<dbReference type="KEGG" id="ptkz:JDV02_001470"/>
<feature type="compositionally biased region" description="Low complexity" evidence="1">
    <location>
        <begin position="493"/>
        <end position="505"/>
    </location>
</feature>
<feature type="compositionally biased region" description="Acidic residues" evidence="1">
    <location>
        <begin position="456"/>
        <end position="466"/>
    </location>
</feature>
<dbReference type="AlphaFoldDB" id="A0A9Q8Q6U1"/>
<keyword evidence="3" id="KW-1185">Reference proteome</keyword>
<feature type="compositionally biased region" description="Gly residues" evidence="1">
    <location>
        <begin position="836"/>
        <end position="848"/>
    </location>
</feature>
<dbReference type="RefSeq" id="XP_047838370.1">
    <property type="nucleotide sequence ID" value="XM_047982406.1"/>
</dbReference>
<gene>
    <name evidence="2" type="ORF">JDV02_001470</name>
</gene>
<feature type="region of interest" description="Disordered" evidence="1">
    <location>
        <begin position="48"/>
        <end position="67"/>
    </location>
</feature>
<name>A0A9Q8Q6U1_9HYPO</name>
<dbReference type="InterPro" id="IPR014839">
    <property type="entry name" value="Crt10"/>
</dbReference>
<dbReference type="EMBL" id="CP086354">
    <property type="protein sequence ID" value="UNI14889.1"/>
    <property type="molecule type" value="Genomic_DNA"/>
</dbReference>
<dbReference type="GeneID" id="72063433"/>
<accession>A0A9Q8Q6U1</accession>
<evidence type="ECO:0000256" key="1">
    <source>
        <dbReference type="SAM" id="MobiDB-lite"/>
    </source>
</evidence>
<evidence type="ECO:0000313" key="2">
    <source>
        <dbReference type="EMBL" id="UNI14889.1"/>
    </source>
</evidence>
<protein>
    <submittedName>
        <fullName evidence="2">Uncharacterized protein</fullName>
    </submittedName>
</protein>
<feature type="region of interest" description="Disordered" evidence="1">
    <location>
        <begin position="484"/>
        <end position="536"/>
    </location>
</feature>
<evidence type="ECO:0000313" key="3">
    <source>
        <dbReference type="Proteomes" id="UP000829364"/>
    </source>
</evidence>
<sequence>MDTPDDVAINPTDAVHDARPFEAVSVGTCYAQTANERFGRGARDVIRERDGQQQQTSGPLLPSNWLGGSESNAPDVDLYARVPTMQHFRNNLTALSHLYNLYFVAYQGQIFVYVPRSIPKQTIPCDPGIKLSPPQSLLGSRTGGYQDTANPHTINHLIVGVLGLEEIIVASYDDGDVVAYYAKDIADCILDQPRRPWAGKTATDGTKTCPKPFFHDNVGKSAWGLAVHQESRLIAVSSNKCEVTVFAPALAGARKRAKDGADTCSKCKAGTPCDMIETHVRQRARNWRIVVRFGRLVDNMPNIAFVDDNKGFAELICAVDIKGAVWLAHIWKPKQAAVRLAPSPCMTSRSSDAWPSPSRGWGVLPLATADFLTVKSFEKLLGISAHQASESSQMALNIMRCLERVPDNPCVPLIPLQLPGPPPMPPAFLTMPMAAPVAALVPFNPALVPQQADPSSSEESESEASGDSDAGGVVAAVTAMDNVSTSANDGNVSSSIAEQSESAASGDDVGSAVATVDDDSIGDNSSSSGVENPDDVYEVGADADEDENGDNDTPVLTIEPTNGTQAMLFGDMPDEVLWFSTQNVAPESVPGTAGLGTSLMTLLGSPDGANILLPSFHKTIHAHHMSNGSASGAFVRRRLEAERQSAMERPASGLDMVYFPHTGKACAAPADKRGLPALLAHVTLRNDNKAGADKIRRLFGKRHRLLRLHEKEVELRDVRPWTTEKQPHELGVFCPETLTVGSVLPRAARNMFQATSRLSMVAHVQELSLVVVASPVGRVLLLTPTRLCRPQQQRTGELRHGFRVEWVLPRRSDDKVHRKTMRPLHGMAVGPVPGAGADGLSGDGGGSRMQGPHRRYRLMLHYRSHDILTYEISREEQTGRLCII</sequence>
<feature type="region of interest" description="Disordered" evidence="1">
    <location>
        <begin position="825"/>
        <end position="850"/>
    </location>
</feature>
<dbReference type="Pfam" id="PF08728">
    <property type="entry name" value="CRT10"/>
    <property type="match status" value="2"/>
</dbReference>
<feature type="region of interest" description="Disordered" evidence="1">
    <location>
        <begin position="448"/>
        <end position="469"/>
    </location>
</feature>
<organism evidence="2 3">
    <name type="scientific">Purpureocillium takamizusanense</name>
    <dbReference type="NCBI Taxonomy" id="2060973"/>
    <lineage>
        <taxon>Eukaryota</taxon>
        <taxon>Fungi</taxon>
        <taxon>Dikarya</taxon>
        <taxon>Ascomycota</taxon>
        <taxon>Pezizomycotina</taxon>
        <taxon>Sordariomycetes</taxon>
        <taxon>Hypocreomycetidae</taxon>
        <taxon>Hypocreales</taxon>
        <taxon>Ophiocordycipitaceae</taxon>
        <taxon>Purpureocillium</taxon>
    </lineage>
</organism>
<proteinExistence type="predicted"/>
<dbReference type="OrthoDB" id="5591786at2759"/>
<dbReference type="Proteomes" id="UP000829364">
    <property type="component" value="Chromosome 1"/>
</dbReference>
<reference evidence="2" key="1">
    <citation type="submission" date="2021-11" db="EMBL/GenBank/DDBJ databases">
        <title>Purpureocillium_takamizusanense_genome.</title>
        <authorList>
            <person name="Nguyen N.-H."/>
        </authorList>
    </citation>
    <scope>NUCLEOTIDE SEQUENCE</scope>
    <source>
        <strain evidence="2">PT3</strain>
    </source>
</reference>